<evidence type="ECO:0000313" key="1">
    <source>
        <dbReference type="EMBL" id="KAK1698772.1"/>
    </source>
</evidence>
<proteinExistence type="predicted"/>
<comment type="caution">
    <text evidence="1">The sequence shown here is derived from an EMBL/GenBank/DDBJ whole genome shotgun (WGS) entry which is preliminary data.</text>
</comment>
<accession>A0AAD8U714</accession>
<organism evidence="1 2">
    <name type="scientific">Lolium multiflorum</name>
    <name type="common">Italian ryegrass</name>
    <name type="synonym">Lolium perenne subsp. multiflorum</name>
    <dbReference type="NCBI Taxonomy" id="4521"/>
    <lineage>
        <taxon>Eukaryota</taxon>
        <taxon>Viridiplantae</taxon>
        <taxon>Streptophyta</taxon>
        <taxon>Embryophyta</taxon>
        <taxon>Tracheophyta</taxon>
        <taxon>Spermatophyta</taxon>
        <taxon>Magnoliopsida</taxon>
        <taxon>Liliopsida</taxon>
        <taxon>Poales</taxon>
        <taxon>Poaceae</taxon>
        <taxon>BOP clade</taxon>
        <taxon>Pooideae</taxon>
        <taxon>Poodae</taxon>
        <taxon>Poeae</taxon>
        <taxon>Poeae Chloroplast Group 2 (Poeae type)</taxon>
        <taxon>Loliodinae</taxon>
        <taxon>Loliinae</taxon>
        <taxon>Lolium</taxon>
    </lineage>
</organism>
<evidence type="ECO:0000313" key="2">
    <source>
        <dbReference type="Proteomes" id="UP001231189"/>
    </source>
</evidence>
<reference evidence="1" key="1">
    <citation type="submission" date="2023-07" db="EMBL/GenBank/DDBJ databases">
        <title>A chromosome-level genome assembly of Lolium multiflorum.</title>
        <authorList>
            <person name="Chen Y."/>
            <person name="Copetti D."/>
            <person name="Kolliker R."/>
            <person name="Studer B."/>
        </authorList>
    </citation>
    <scope>NUCLEOTIDE SEQUENCE</scope>
    <source>
        <strain evidence="1">02402/16</strain>
        <tissue evidence="1">Leaf</tissue>
    </source>
</reference>
<name>A0AAD8U714_LOLMU</name>
<dbReference type="AlphaFoldDB" id="A0AAD8U714"/>
<keyword evidence="2" id="KW-1185">Reference proteome</keyword>
<dbReference type="EMBL" id="JAUUTY010000001">
    <property type="protein sequence ID" value="KAK1698772.1"/>
    <property type="molecule type" value="Genomic_DNA"/>
</dbReference>
<gene>
    <name evidence="1" type="ORF">QYE76_015469</name>
</gene>
<sequence length="220" mass="24708">MEHALYRVTTDGGSKTEAECLHDVMSKRPPQPSFLHTAGIMHQQPSRRSSSKIAAELKKEKMVTVELEDLVNTQRNQINQLASKMKENEDMHSGIYAKMEELLRIDFSGTLHAILVWLHPPPRFSSGSWRSASPSTAPSRGWSVEVDGGVSTSFWFNKWLPARPLVERFPALLSHYTRLQVTAAKVTTNDLELQPHLSAVVEQELSLVCQIIDHVELTIG</sequence>
<dbReference type="Proteomes" id="UP001231189">
    <property type="component" value="Unassembled WGS sequence"/>
</dbReference>
<protein>
    <submittedName>
        <fullName evidence="1">Uncharacterized protein</fullName>
    </submittedName>
</protein>